<proteinExistence type="predicted"/>
<keyword evidence="1" id="KW-0418">Kinase</keyword>
<keyword evidence="1" id="KW-0808">Transferase</keyword>
<reference evidence="1 2" key="1">
    <citation type="journal article" date="2023" name="Science">
        <title>Complex scaffold remodeling in plant triterpene biosynthesis.</title>
        <authorList>
            <person name="De La Pena R."/>
            <person name="Hodgson H."/>
            <person name="Liu J.C."/>
            <person name="Stephenson M.J."/>
            <person name="Martin A.C."/>
            <person name="Owen C."/>
            <person name="Harkess A."/>
            <person name="Leebens-Mack J."/>
            <person name="Jimenez L.E."/>
            <person name="Osbourn A."/>
            <person name="Sattely E.S."/>
        </authorList>
    </citation>
    <scope>NUCLEOTIDE SEQUENCE [LARGE SCALE GENOMIC DNA]</scope>
    <source>
        <strain evidence="2">cv. JPN11</strain>
        <tissue evidence="1">Leaf</tissue>
    </source>
</reference>
<organism evidence="1 2">
    <name type="scientific">Melia azedarach</name>
    <name type="common">Chinaberry tree</name>
    <dbReference type="NCBI Taxonomy" id="155640"/>
    <lineage>
        <taxon>Eukaryota</taxon>
        <taxon>Viridiplantae</taxon>
        <taxon>Streptophyta</taxon>
        <taxon>Embryophyta</taxon>
        <taxon>Tracheophyta</taxon>
        <taxon>Spermatophyta</taxon>
        <taxon>Magnoliopsida</taxon>
        <taxon>eudicotyledons</taxon>
        <taxon>Gunneridae</taxon>
        <taxon>Pentapetalae</taxon>
        <taxon>rosids</taxon>
        <taxon>malvids</taxon>
        <taxon>Sapindales</taxon>
        <taxon>Meliaceae</taxon>
        <taxon>Melia</taxon>
    </lineage>
</organism>
<keyword evidence="2" id="KW-1185">Reference proteome</keyword>
<evidence type="ECO:0000313" key="1">
    <source>
        <dbReference type="EMBL" id="KAJ4705126.1"/>
    </source>
</evidence>
<keyword evidence="1" id="KW-0675">Receptor</keyword>
<dbReference type="Proteomes" id="UP001164539">
    <property type="component" value="Chromosome 12"/>
</dbReference>
<protein>
    <submittedName>
        <fullName evidence="1">Lectin receptor kinase</fullName>
    </submittedName>
</protein>
<dbReference type="EMBL" id="CM051405">
    <property type="protein sequence ID" value="KAJ4705126.1"/>
    <property type="molecule type" value="Genomic_DNA"/>
</dbReference>
<sequence length="272" mass="29474">MILLLLVSIFLHQASSTPISFSFSSFNNDSCTFGSLICTGSVTPHNGYLSLTSDPLPGNSTSSSPSQPLNKVGRVLYNQPVLAWPATISTTFTIRILPYANSSGWADGLTFIFAPDTRPSPPYSYGSYLGLADKSFTGGNVSQLAVELDTYKNDFDIDGNHVGIDTTSTRESVAAVSLDNTGIFLKSGRFIKVQIDYDGWTEMLYVSIGYYGYPLQRVLENPIVISETVPSSVYVGFTAATGALSESHQVFDWSFTSIPLPIASLKNRKLVN</sequence>
<name>A0ACC1X0W7_MELAZ</name>
<comment type="caution">
    <text evidence="1">The sequence shown here is derived from an EMBL/GenBank/DDBJ whole genome shotgun (WGS) entry which is preliminary data.</text>
</comment>
<gene>
    <name evidence="1" type="ORF">OWV82_021949</name>
</gene>
<accession>A0ACC1X0W7</accession>
<evidence type="ECO:0000313" key="2">
    <source>
        <dbReference type="Proteomes" id="UP001164539"/>
    </source>
</evidence>